<comment type="caution">
    <text evidence="11">The sequence shown here is derived from an EMBL/GenBank/DDBJ whole genome shotgun (WGS) entry which is preliminary data.</text>
</comment>
<protein>
    <submittedName>
        <fullName evidence="11">Protein-export membrane protein secG</fullName>
    </submittedName>
</protein>
<dbReference type="GO" id="GO:0043952">
    <property type="term" value="P:protein transport by the Sec complex"/>
    <property type="evidence" value="ECO:0007669"/>
    <property type="project" value="TreeGrafter"/>
</dbReference>
<dbReference type="AlphaFoldDB" id="E6Q8E7"/>
<keyword evidence="5 10" id="KW-0812">Transmembrane</keyword>
<comment type="similarity">
    <text evidence="2">Belongs to the SecG family.</text>
</comment>
<keyword evidence="4" id="KW-1003">Cell membrane</keyword>
<dbReference type="PANTHER" id="PTHR34182:SF1">
    <property type="entry name" value="PROTEIN-EXPORT MEMBRANE PROTEIN SECG"/>
    <property type="match status" value="1"/>
</dbReference>
<dbReference type="InterPro" id="IPR004692">
    <property type="entry name" value="SecG"/>
</dbReference>
<dbReference type="PRINTS" id="PR01651">
    <property type="entry name" value="SECGEXPORT"/>
</dbReference>
<dbReference type="PANTHER" id="PTHR34182">
    <property type="entry name" value="PROTEIN-EXPORT MEMBRANE PROTEIN SECG"/>
    <property type="match status" value="1"/>
</dbReference>
<evidence type="ECO:0000256" key="4">
    <source>
        <dbReference type="ARBA" id="ARBA00022475"/>
    </source>
</evidence>
<accession>E6Q8E7</accession>
<sequence length="145" mass="14358">MLPSRQDEEAESMYTVLLVVQIIICIVLVGLVLIQKGQGADIGAVFGGGGSQTIFGARGAGNFLSHTTAVIGALFFLNSLGLAYLSDHSSSSVLSGIALPSKAPVTTSAPVAPIVAAPAQSVASTAGPVTSAASSVVAGKPPVKP</sequence>
<dbReference type="Pfam" id="PF03840">
    <property type="entry name" value="SecG"/>
    <property type="match status" value="1"/>
</dbReference>
<evidence type="ECO:0000256" key="5">
    <source>
        <dbReference type="ARBA" id="ARBA00022692"/>
    </source>
</evidence>
<dbReference type="NCBIfam" id="TIGR00810">
    <property type="entry name" value="secG"/>
    <property type="match status" value="1"/>
</dbReference>
<evidence type="ECO:0000256" key="1">
    <source>
        <dbReference type="ARBA" id="ARBA00004651"/>
    </source>
</evidence>
<evidence type="ECO:0000313" key="11">
    <source>
        <dbReference type="EMBL" id="CBI03473.1"/>
    </source>
</evidence>
<dbReference type="GO" id="GO:0005886">
    <property type="term" value="C:plasma membrane"/>
    <property type="evidence" value="ECO:0007669"/>
    <property type="project" value="UniProtKB-SubCell"/>
</dbReference>
<evidence type="ECO:0000256" key="10">
    <source>
        <dbReference type="SAM" id="Phobius"/>
    </source>
</evidence>
<evidence type="ECO:0000256" key="2">
    <source>
        <dbReference type="ARBA" id="ARBA00008445"/>
    </source>
</evidence>
<keyword evidence="9 10" id="KW-0472">Membrane</keyword>
<evidence type="ECO:0000256" key="6">
    <source>
        <dbReference type="ARBA" id="ARBA00022927"/>
    </source>
</evidence>
<reference evidence="11" key="1">
    <citation type="submission" date="2009-10" db="EMBL/GenBank/DDBJ databases">
        <title>Diversity of trophic interactions inside an arsenic-rich microbial ecosystem.</title>
        <authorList>
            <person name="Bertin P.N."/>
            <person name="Heinrich-Salmeron A."/>
            <person name="Pelletier E."/>
            <person name="Goulhen-Chollet F."/>
            <person name="Arsene-Ploetze F."/>
            <person name="Gallien S."/>
            <person name="Calteau A."/>
            <person name="Vallenet D."/>
            <person name="Casiot C."/>
            <person name="Chane-Woon-Ming B."/>
            <person name="Giloteaux L."/>
            <person name="Barakat M."/>
            <person name="Bonnefoy V."/>
            <person name="Bruneel O."/>
            <person name="Chandler M."/>
            <person name="Cleiss J."/>
            <person name="Duran R."/>
            <person name="Elbaz-Poulichet F."/>
            <person name="Fonknechten N."/>
            <person name="Lauga B."/>
            <person name="Mornico D."/>
            <person name="Ortet P."/>
            <person name="Schaeffer C."/>
            <person name="Siguier P."/>
            <person name="Alexander Thil Smith A."/>
            <person name="Van Dorsselaer A."/>
            <person name="Weissenbach J."/>
            <person name="Medigue C."/>
            <person name="Le Paslier D."/>
        </authorList>
    </citation>
    <scope>NUCLEOTIDE SEQUENCE</scope>
</reference>
<evidence type="ECO:0000256" key="3">
    <source>
        <dbReference type="ARBA" id="ARBA00022448"/>
    </source>
</evidence>
<keyword evidence="7 10" id="KW-1133">Transmembrane helix</keyword>
<dbReference type="GO" id="GO:0009306">
    <property type="term" value="P:protein secretion"/>
    <property type="evidence" value="ECO:0007669"/>
    <property type="project" value="InterPro"/>
</dbReference>
<gene>
    <name evidence="11" type="primary">secG</name>
    <name evidence="11" type="ORF">CARN5_3114</name>
</gene>
<comment type="subcellular location">
    <subcellularLocation>
        <location evidence="1">Cell membrane</location>
        <topology evidence="1">Multi-pass membrane protein</topology>
    </subcellularLocation>
</comment>
<dbReference type="GO" id="GO:0065002">
    <property type="term" value="P:intracellular protein transmembrane transport"/>
    <property type="evidence" value="ECO:0007669"/>
    <property type="project" value="TreeGrafter"/>
</dbReference>
<dbReference type="GO" id="GO:0015450">
    <property type="term" value="F:protein-transporting ATPase activity"/>
    <property type="evidence" value="ECO:0007669"/>
    <property type="project" value="InterPro"/>
</dbReference>
<feature type="transmembrane region" description="Helical" evidence="10">
    <location>
        <begin position="12"/>
        <end position="34"/>
    </location>
</feature>
<keyword evidence="8" id="KW-0811">Translocation</keyword>
<feature type="transmembrane region" description="Helical" evidence="10">
    <location>
        <begin position="63"/>
        <end position="85"/>
    </location>
</feature>
<evidence type="ECO:0000256" key="9">
    <source>
        <dbReference type="ARBA" id="ARBA00023136"/>
    </source>
</evidence>
<dbReference type="EMBL" id="CABP01000002">
    <property type="protein sequence ID" value="CBI03473.1"/>
    <property type="molecule type" value="Genomic_DNA"/>
</dbReference>
<proteinExistence type="inferred from homology"/>
<keyword evidence="6" id="KW-0653">Protein transport</keyword>
<organism evidence="11">
    <name type="scientific">mine drainage metagenome</name>
    <dbReference type="NCBI Taxonomy" id="410659"/>
    <lineage>
        <taxon>unclassified sequences</taxon>
        <taxon>metagenomes</taxon>
        <taxon>ecological metagenomes</taxon>
    </lineage>
</organism>
<name>E6Q8E7_9ZZZZ</name>
<evidence type="ECO:0000256" key="7">
    <source>
        <dbReference type="ARBA" id="ARBA00022989"/>
    </source>
</evidence>
<keyword evidence="3" id="KW-0813">Transport</keyword>
<evidence type="ECO:0000256" key="8">
    <source>
        <dbReference type="ARBA" id="ARBA00023010"/>
    </source>
</evidence>